<evidence type="ECO:0000256" key="2">
    <source>
        <dbReference type="SAM" id="SignalP"/>
    </source>
</evidence>
<keyword evidence="2" id="KW-0732">Signal</keyword>
<accession>A0ABR4HIT4</accession>
<keyword evidence="4" id="KW-1185">Reference proteome</keyword>
<dbReference type="EMBL" id="JBFXLT010000028">
    <property type="protein sequence ID" value="KAL2815312.1"/>
    <property type="molecule type" value="Genomic_DNA"/>
</dbReference>
<feature type="region of interest" description="Disordered" evidence="1">
    <location>
        <begin position="106"/>
        <end position="150"/>
    </location>
</feature>
<proteinExistence type="predicted"/>
<comment type="caution">
    <text evidence="3">The sequence shown here is derived from an EMBL/GenBank/DDBJ whole genome shotgun (WGS) entry which is preliminary data.</text>
</comment>
<reference evidence="3 4" key="1">
    <citation type="submission" date="2024-07" db="EMBL/GenBank/DDBJ databases">
        <title>Section-level genome sequencing and comparative genomics of Aspergillus sections Usti and Cavernicolus.</title>
        <authorList>
            <consortium name="Lawrence Berkeley National Laboratory"/>
            <person name="Nybo J.L."/>
            <person name="Vesth T.C."/>
            <person name="Theobald S."/>
            <person name="Frisvad J.C."/>
            <person name="Larsen T.O."/>
            <person name="Kjaerboelling I."/>
            <person name="Rothschild-Mancinelli K."/>
            <person name="Lyhne E.K."/>
            <person name="Kogle M.E."/>
            <person name="Barry K."/>
            <person name="Clum A."/>
            <person name="Na H."/>
            <person name="Ledsgaard L."/>
            <person name="Lin J."/>
            <person name="Lipzen A."/>
            <person name="Kuo A."/>
            <person name="Riley R."/>
            <person name="Mondo S."/>
            <person name="Labutti K."/>
            <person name="Haridas S."/>
            <person name="Pangalinan J."/>
            <person name="Salamov A.A."/>
            <person name="Simmons B.A."/>
            <person name="Magnuson J.K."/>
            <person name="Chen J."/>
            <person name="Drula E."/>
            <person name="Henrissat B."/>
            <person name="Wiebenga A."/>
            <person name="Lubbers R.J."/>
            <person name="Gomes A.C."/>
            <person name="Makela M.R."/>
            <person name="Stajich J."/>
            <person name="Grigoriev I.V."/>
            <person name="Mortensen U.H."/>
            <person name="De Vries R.P."/>
            <person name="Baker S.E."/>
            <person name="Andersen M.R."/>
        </authorList>
    </citation>
    <scope>NUCLEOTIDE SEQUENCE [LARGE SCALE GENOMIC DNA]</scope>
    <source>
        <strain evidence="3 4">CBS 588.65</strain>
    </source>
</reference>
<feature type="signal peptide" evidence="2">
    <location>
        <begin position="1"/>
        <end position="16"/>
    </location>
</feature>
<dbReference type="Proteomes" id="UP001610334">
    <property type="component" value="Unassembled WGS sequence"/>
</dbReference>
<sequence length="167" mass="17124">MQALLSLALFASGALAAERLPFLVARQSSDCAANGLDTCGFRCIYPGYECCEEFSYGCEPGTYCDVNGCCEDGEVCSGGGGVDTIDITSTTTITSEITVTNTLTEDETTTITTTSRPVIPTPSDPSLTSSETPSQSTPAPPEFTGGQSSLRPAVGAIAGLVAGVMLL</sequence>
<evidence type="ECO:0000313" key="3">
    <source>
        <dbReference type="EMBL" id="KAL2815312.1"/>
    </source>
</evidence>
<protein>
    <recommendedName>
        <fullName evidence="5">GPI anchored serine-threonine rich protein</fullName>
    </recommendedName>
</protein>
<evidence type="ECO:0000313" key="4">
    <source>
        <dbReference type="Proteomes" id="UP001610334"/>
    </source>
</evidence>
<gene>
    <name evidence="3" type="ORF">BJX63DRAFT_430830</name>
</gene>
<organism evidence="3 4">
    <name type="scientific">Aspergillus granulosus</name>
    <dbReference type="NCBI Taxonomy" id="176169"/>
    <lineage>
        <taxon>Eukaryota</taxon>
        <taxon>Fungi</taxon>
        <taxon>Dikarya</taxon>
        <taxon>Ascomycota</taxon>
        <taxon>Pezizomycotina</taxon>
        <taxon>Eurotiomycetes</taxon>
        <taxon>Eurotiomycetidae</taxon>
        <taxon>Eurotiales</taxon>
        <taxon>Aspergillaceae</taxon>
        <taxon>Aspergillus</taxon>
        <taxon>Aspergillus subgen. Nidulantes</taxon>
    </lineage>
</organism>
<feature type="chain" id="PRO_5047484331" description="GPI anchored serine-threonine rich protein" evidence="2">
    <location>
        <begin position="17"/>
        <end position="167"/>
    </location>
</feature>
<feature type="compositionally biased region" description="Polar residues" evidence="1">
    <location>
        <begin position="124"/>
        <end position="137"/>
    </location>
</feature>
<name>A0ABR4HIT4_9EURO</name>
<evidence type="ECO:0008006" key="5">
    <source>
        <dbReference type="Google" id="ProtNLM"/>
    </source>
</evidence>
<evidence type="ECO:0000256" key="1">
    <source>
        <dbReference type="SAM" id="MobiDB-lite"/>
    </source>
</evidence>